<evidence type="ECO:0000256" key="6">
    <source>
        <dbReference type="ARBA" id="ARBA00022692"/>
    </source>
</evidence>
<dbReference type="PANTHER" id="PTHR10791">
    <property type="entry name" value="RAG1-ACTIVATING PROTEIN 1"/>
    <property type="match status" value="1"/>
</dbReference>
<dbReference type="GO" id="GO:0051119">
    <property type="term" value="F:sugar transmembrane transporter activity"/>
    <property type="evidence" value="ECO:0007669"/>
    <property type="project" value="InterPro"/>
</dbReference>
<comment type="caution">
    <text evidence="13">The sequence shown here is derived from an EMBL/GenBank/DDBJ whole genome shotgun (WGS) entry which is preliminary data.</text>
</comment>
<organism evidence="13 14">
    <name type="scientific">Acorus calamus</name>
    <name type="common">Sweet flag</name>
    <dbReference type="NCBI Taxonomy" id="4465"/>
    <lineage>
        <taxon>Eukaryota</taxon>
        <taxon>Viridiplantae</taxon>
        <taxon>Streptophyta</taxon>
        <taxon>Embryophyta</taxon>
        <taxon>Tracheophyta</taxon>
        <taxon>Spermatophyta</taxon>
        <taxon>Magnoliopsida</taxon>
        <taxon>Liliopsida</taxon>
        <taxon>Acoraceae</taxon>
        <taxon>Acorus</taxon>
    </lineage>
</organism>
<feature type="transmembrane region" description="Helical" evidence="11">
    <location>
        <begin position="195"/>
        <end position="216"/>
    </location>
</feature>
<feature type="transmembrane region" description="Helical" evidence="11">
    <location>
        <begin position="74"/>
        <end position="96"/>
    </location>
</feature>
<dbReference type="AlphaFoldDB" id="A0AAV9EYB0"/>
<keyword evidence="4" id="KW-1003">Cell membrane</keyword>
<feature type="transmembrane region" description="Helical" evidence="11">
    <location>
        <begin position="50"/>
        <end position="68"/>
    </location>
</feature>
<evidence type="ECO:0000256" key="9">
    <source>
        <dbReference type="ARBA" id="ARBA00023136"/>
    </source>
</evidence>
<dbReference type="PANTHER" id="PTHR10791:SF22">
    <property type="entry name" value="BIDIRECTIONAL SUGAR TRANSPORTER SWEET11"/>
    <property type="match status" value="1"/>
</dbReference>
<gene>
    <name evidence="13" type="primary">SWEET14</name>
    <name evidence="13" type="ORF">QJS10_CPB04g00184</name>
</gene>
<comment type="subcellular location">
    <subcellularLocation>
        <location evidence="1 11">Cell membrane</location>
        <topology evidence="1 11">Multi-pass membrane protein</topology>
    </subcellularLocation>
</comment>
<evidence type="ECO:0000313" key="13">
    <source>
        <dbReference type="EMBL" id="KAK1318392.1"/>
    </source>
</evidence>
<reference evidence="13" key="2">
    <citation type="submission" date="2023-06" db="EMBL/GenBank/DDBJ databases">
        <authorList>
            <person name="Ma L."/>
            <person name="Liu K.-W."/>
            <person name="Li Z."/>
            <person name="Hsiao Y.-Y."/>
            <person name="Qi Y."/>
            <person name="Fu T."/>
            <person name="Tang G."/>
            <person name="Zhang D."/>
            <person name="Sun W.-H."/>
            <person name="Liu D.-K."/>
            <person name="Li Y."/>
            <person name="Chen G.-Z."/>
            <person name="Liu X.-D."/>
            <person name="Liao X.-Y."/>
            <person name="Jiang Y.-T."/>
            <person name="Yu X."/>
            <person name="Hao Y."/>
            <person name="Huang J."/>
            <person name="Zhao X.-W."/>
            <person name="Ke S."/>
            <person name="Chen Y.-Y."/>
            <person name="Wu W.-L."/>
            <person name="Hsu J.-L."/>
            <person name="Lin Y.-F."/>
            <person name="Huang M.-D."/>
            <person name="Li C.-Y."/>
            <person name="Huang L."/>
            <person name="Wang Z.-W."/>
            <person name="Zhao X."/>
            <person name="Zhong W.-Y."/>
            <person name="Peng D.-H."/>
            <person name="Ahmad S."/>
            <person name="Lan S."/>
            <person name="Zhang J.-S."/>
            <person name="Tsai W.-C."/>
            <person name="Van De Peer Y."/>
            <person name="Liu Z.-J."/>
        </authorList>
    </citation>
    <scope>NUCLEOTIDE SEQUENCE</scope>
    <source>
        <strain evidence="13">CP</strain>
        <tissue evidence="13">Leaves</tissue>
    </source>
</reference>
<dbReference type="FunFam" id="1.20.1280.290:FF:000001">
    <property type="entry name" value="Bidirectional sugar transporter SWEET"/>
    <property type="match status" value="1"/>
</dbReference>
<evidence type="ECO:0000313" key="14">
    <source>
        <dbReference type="Proteomes" id="UP001180020"/>
    </source>
</evidence>
<keyword evidence="14" id="KW-1185">Reference proteome</keyword>
<accession>A0AAV9EYB0</accession>
<comment type="function">
    <text evidence="10">Mediates both low-affinity uptake and efflux of sugar across the plasma membrane.</text>
</comment>
<feature type="compositionally biased region" description="Basic and acidic residues" evidence="12">
    <location>
        <begin position="258"/>
        <end position="275"/>
    </location>
</feature>
<protein>
    <recommendedName>
        <fullName evidence="11">Bidirectional sugar transporter SWEET</fullName>
    </recommendedName>
</protein>
<feature type="transmembrane region" description="Helical" evidence="11">
    <location>
        <begin position="136"/>
        <end position="156"/>
    </location>
</feature>
<evidence type="ECO:0000256" key="11">
    <source>
        <dbReference type="RuleBase" id="RU910715"/>
    </source>
</evidence>
<keyword evidence="6 11" id="KW-0812">Transmembrane</keyword>
<name>A0AAV9EYB0_ACOCL</name>
<evidence type="ECO:0000256" key="8">
    <source>
        <dbReference type="ARBA" id="ARBA00022989"/>
    </source>
</evidence>
<keyword evidence="5 11" id="KW-0762">Sugar transport</keyword>
<evidence type="ECO:0000256" key="12">
    <source>
        <dbReference type="SAM" id="MobiDB-lite"/>
    </source>
</evidence>
<dbReference type="InterPro" id="IPR004316">
    <property type="entry name" value="SWEET_rpt"/>
</dbReference>
<feature type="compositionally biased region" description="Basic and acidic residues" evidence="12">
    <location>
        <begin position="288"/>
        <end position="302"/>
    </location>
</feature>
<evidence type="ECO:0000256" key="3">
    <source>
        <dbReference type="ARBA" id="ARBA00022448"/>
    </source>
</evidence>
<evidence type="ECO:0000256" key="4">
    <source>
        <dbReference type="ARBA" id="ARBA00022475"/>
    </source>
</evidence>
<dbReference type="Proteomes" id="UP001180020">
    <property type="component" value="Unassembled WGS sequence"/>
</dbReference>
<evidence type="ECO:0000256" key="2">
    <source>
        <dbReference type="ARBA" id="ARBA00007809"/>
    </source>
</evidence>
<sequence length="308" mass="34669">MALLAHIHDHPLAVSFGILGNFISVLVYLSPLPTFYRIHRKKSTEGFQSIPYVIALFSAMLWIYYAIFKPHSGLLISINSFGCFIETFYICSFIVYAPKRAKIYTAKILVYLNVCAFGSIVLFTFLLFQGSMRLQIIGWMCVGFSMSVFAAPLTIIMKVIRTRSVEYMPFWLSFSLTVSAVIWFLYGLFAKDRYVALPNILGFFFGITQMLIYGWIKCTPSKPIQDQKLPEHIMDSKTVGLTSIIVAGGGSEIHPLETRLGEKAAGEEMMPREPFDRDEEEAAGGEPKPSELSDQDVQREAHTGPLEV</sequence>
<dbReference type="EMBL" id="JAUJYO010000004">
    <property type="protein sequence ID" value="KAK1318392.1"/>
    <property type="molecule type" value="Genomic_DNA"/>
</dbReference>
<feature type="transmembrane region" description="Helical" evidence="11">
    <location>
        <begin position="12"/>
        <end position="29"/>
    </location>
</feature>
<evidence type="ECO:0000256" key="7">
    <source>
        <dbReference type="ARBA" id="ARBA00022737"/>
    </source>
</evidence>
<feature type="transmembrane region" description="Helical" evidence="11">
    <location>
        <begin position="108"/>
        <end position="130"/>
    </location>
</feature>
<reference evidence="13" key="1">
    <citation type="journal article" date="2023" name="Nat. Commun.">
        <title>Diploid and tetraploid genomes of Acorus and the evolution of monocots.</title>
        <authorList>
            <person name="Ma L."/>
            <person name="Liu K.W."/>
            <person name="Li Z."/>
            <person name="Hsiao Y.Y."/>
            <person name="Qi Y."/>
            <person name="Fu T."/>
            <person name="Tang G.D."/>
            <person name="Zhang D."/>
            <person name="Sun W.H."/>
            <person name="Liu D.K."/>
            <person name="Li Y."/>
            <person name="Chen G.Z."/>
            <person name="Liu X.D."/>
            <person name="Liao X.Y."/>
            <person name="Jiang Y.T."/>
            <person name="Yu X."/>
            <person name="Hao Y."/>
            <person name="Huang J."/>
            <person name="Zhao X.W."/>
            <person name="Ke S."/>
            <person name="Chen Y.Y."/>
            <person name="Wu W.L."/>
            <person name="Hsu J.L."/>
            <person name="Lin Y.F."/>
            <person name="Huang M.D."/>
            <person name="Li C.Y."/>
            <person name="Huang L."/>
            <person name="Wang Z.W."/>
            <person name="Zhao X."/>
            <person name="Zhong W.Y."/>
            <person name="Peng D.H."/>
            <person name="Ahmad S."/>
            <person name="Lan S."/>
            <person name="Zhang J.S."/>
            <person name="Tsai W.C."/>
            <person name="Van de Peer Y."/>
            <person name="Liu Z.J."/>
        </authorList>
    </citation>
    <scope>NUCLEOTIDE SEQUENCE</scope>
    <source>
        <strain evidence="13">CP</strain>
    </source>
</reference>
<evidence type="ECO:0000256" key="5">
    <source>
        <dbReference type="ARBA" id="ARBA00022597"/>
    </source>
</evidence>
<keyword evidence="8 11" id="KW-1133">Transmembrane helix</keyword>
<feature type="region of interest" description="Disordered" evidence="12">
    <location>
        <begin position="258"/>
        <end position="308"/>
    </location>
</feature>
<feature type="transmembrane region" description="Helical" evidence="11">
    <location>
        <begin position="168"/>
        <end position="189"/>
    </location>
</feature>
<evidence type="ECO:0000256" key="1">
    <source>
        <dbReference type="ARBA" id="ARBA00004651"/>
    </source>
</evidence>
<keyword evidence="7" id="KW-0677">Repeat</keyword>
<evidence type="ECO:0000256" key="10">
    <source>
        <dbReference type="ARBA" id="ARBA00037238"/>
    </source>
</evidence>
<dbReference type="FunFam" id="1.20.1280.290:FF:000003">
    <property type="entry name" value="Bidirectional sugar transporter SWEET"/>
    <property type="match status" value="1"/>
</dbReference>
<keyword evidence="9 11" id="KW-0472">Membrane</keyword>
<dbReference type="Gene3D" id="1.20.1280.290">
    <property type="match status" value="2"/>
</dbReference>
<dbReference type="Pfam" id="PF03083">
    <property type="entry name" value="MtN3_slv"/>
    <property type="match status" value="2"/>
</dbReference>
<dbReference type="GO" id="GO:0005886">
    <property type="term" value="C:plasma membrane"/>
    <property type="evidence" value="ECO:0007669"/>
    <property type="project" value="UniProtKB-SubCell"/>
</dbReference>
<comment type="similarity">
    <text evidence="2 11">Belongs to the SWEET sugar transporter family.</text>
</comment>
<proteinExistence type="inferred from homology"/>
<dbReference type="InterPro" id="IPR047664">
    <property type="entry name" value="SWEET"/>
</dbReference>
<keyword evidence="3 11" id="KW-0813">Transport</keyword>
<comment type="function">
    <text evidence="11">Mediates both low-affinity uptake and efflux of sugar across the membrane.</text>
</comment>